<feature type="chain" id="PRO_5043900480" description="Apple domain-containing protein" evidence="1">
    <location>
        <begin position="18"/>
        <end position="394"/>
    </location>
</feature>
<dbReference type="Proteomes" id="UP001365542">
    <property type="component" value="Unassembled WGS sequence"/>
</dbReference>
<keyword evidence="3" id="KW-1185">Reference proteome</keyword>
<evidence type="ECO:0000256" key="1">
    <source>
        <dbReference type="SAM" id="SignalP"/>
    </source>
</evidence>
<evidence type="ECO:0000313" key="2">
    <source>
        <dbReference type="EMBL" id="KAK6540656.1"/>
    </source>
</evidence>
<sequence>MKIKILITAALATLTSAKPLDVKLLHEKGPVNDPILPRGSIEVRNGRQQAICQEIKNYVDLLRLNGATPFCSSFLAIRTRTQTVTGSAANANAATVTFTQTATITRVDRTIVDSFTVTTTDATVPTTVATVTITQASTSTITQYVTPSAVIIPTTVYTTPGAARRRTIDIAPAAVEKRGLPVLHIMVGFNPGVISQACSCFSIPTPVTTITARNTYASTATVTFTSTQTKAISTEISITETIHQTSYVPITISTTVTPSTTTTITVATPTQTQTVYVAIPPQCQNILSGQKLWGTLRSYRMLNYASIPSMNVPDTELGWSICCTVCYNDLPNCNQYVGYLLSDGTRDCSWRVATDVQSSGVTAQCPNGVASSPTKDRNGQPAIGYGLGPCFGGQ</sequence>
<dbReference type="EMBL" id="JAVHJO010000004">
    <property type="protein sequence ID" value="KAK6540656.1"/>
    <property type="molecule type" value="Genomic_DNA"/>
</dbReference>
<reference evidence="2 3" key="1">
    <citation type="submission" date="2019-10" db="EMBL/GenBank/DDBJ databases">
        <authorList>
            <person name="Palmer J.M."/>
        </authorList>
    </citation>
    <scope>NUCLEOTIDE SEQUENCE [LARGE SCALE GENOMIC DNA]</scope>
    <source>
        <strain evidence="2 3">TWF694</strain>
    </source>
</reference>
<dbReference type="AlphaFoldDB" id="A0AAV9XG72"/>
<name>A0AAV9XG72_9PEZI</name>
<accession>A0AAV9XG72</accession>
<organism evidence="2 3">
    <name type="scientific">Orbilia ellipsospora</name>
    <dbReference type="NCBI Taxonomy" id="2528407"/>
    <lineage>
        <taxon>Eukaryota</taxon>
        <taxon>Fungi</taxon>
        <taxon>Dikarya</taxon>
        <taxon>Ascomycota</taxon>
        <taxon>Pezizomycotina</taxon>
        <taxon>Orbiliomycetes</taxon>
        <taxon>Orbiliales</taxon>
        <taxon>Orbiliaceae</taxon>
        <taxon>Orbilia</taxon>
    </lineage>
</organism>
<gene>
    <name evidence="2" type="ORF">TWF694_008049</name>
</gene>
<comment type="caution">
    <text evidence="2">The sequence shown here is derived from an EMBL/GenBank/DDBJ whole genome shotgun (WGS) entry which is preliminary data.</text>
</comment>
<evidence type="ECO:0000313" key="3">
    <source>
        <dbReference type="Proteomes" id="UP001365542"/>
    </source>
</evidence>
<keyword evidence="1" id="KW-0732">Signal</keyword>
<evidence type="ECO:0008006" key="4">
    <source>
        <dbReference type="Google" id="ProtNLM"/>
    </source>
</evidence>
<feature type="signal peptide" evidence="1">
    <location>
        <begin position="1"/>
        <end position="17"/>
    </location>
</feature>
<proteinExistence type="predicted"/>
<protein>
    <recommendedName>
        <fullName evidence="4">Apple domain-containing protein</fullName>
    </recommendedName>
</protein>